<dbReference type="GO" id="GO:0005829">
    <property type="term" value="C:cytosol"/>
    <property type="evidence" value="ECO:0007669"/>
    <property type="project" value="TreeGrafter"/>
</dbReference>
<name>A0A2P2CAM6_9ZZZZ</name>
<dbReference type="GO" id="GO:0016787">
    <property type="term" value="F:hydrolase activity"/>
    <property type="evidence" value="ECO:0007669"/>
    <property type="project" value="UniProtKB-KW"/>
</dbReference>
<dbReference type="AlphaFoldDB" id="A0A2P2CAM6"/>
<dbReference type="SUPFAM" id="SSF55811">
    <property type="entry name" value="Nudix"/>
    <property type="match status" value="1"/>
</dbReference>
<dbReference type="PROSITE" id="PS51462">
    <property type="entry name" value="NUDIX"/>
    <property type="match status" value="1"/>
</dbReference>
<dbReference type="InterPro" id="IPR015797">
    <property type="entry name" value="NUDIX_hydrolase-like_dom_sf"/>
</dbReference>
<proteinExistence type="predicted"/>
<dbReference type="PANTHER" id="PTHR11839:SF18">
    <property type="entry name" value="NUDIX HYDROLASE DOMAIN-CONTAINING PROTEIN"/>
    <property type="match status" value="1"/>
</dbReference>
<dbReference type="GO" id="GO:0006753">
    <property type="term" value="P:nucleoside phosphate metabolic process"/>
    <property type="evidence" value="ECO:0007669"/>
    <property type="project" value="TreeGrafter"/>
</dbReference>
<organism evidence="4">
    <name type="scientific">metagenome</name>
    <dbReference type="NCBI Taxonomy" id="256318"/>
    <lineage>
        <taxon>unclassified sequences</taxon>
        <taxon>metagenomes</taxon>
    </lineage>
</organism>
<accession>A0A2P2CAM6</accession>
<protein>
    <submittedName>
        <fullName evidence="4">Putative NTP pyrophosphohydrolase</fullName>
    </submittedName>
</protein>
<sequence>MSDPIADLPDDSWPVIRSVDLHRDGWVIALRADVIQRPGHDEEFRRFVLEHPGAVVILALDDQRRVVCLRQYRHAVRHRLLELPAGLRDEHGEPPVETAKRELREEAEVEADEWTHLLSTWSSPGITSERIEIFLATGLRHSPRGDFVLEHEEAAMERLLVPFDDLLAAVLDGRVADGPVVQAVLAVAVRGLAQE</sequence>
<keyword evidence="2 4" id="KW-0378">Hydrolase</keyword>
<dbReference type="PANTHER" id="PTHR11839">
    <property type="entry name" value="UDP/ADP-SUGAR PYROPHOSPHATASE"/>
    <property type="match status" value="1"/>
</dbReference>
<evidence type="ECO:0000256" key="2">
    <source>
        <dbReference type="ARBA" id="ARBA00022801"/>
    </source>
</evidence>
<dbReference type="Pfam" id="PF00293">
    <property type="entry name" value="NUDIX"/>
    <property type="match status" value="1"/>
</dbReference>
<evidence type="ECO:0000313" key="4">
    <source>
        <dbReference type="EMBL" id="CUR59019.1"/>
    </source>
</evidence>
<dbReference type="InterPro" id="IPR000086">
    <property type="entry name" value="NUDIX_hydrolase_dom"/>
</dbReference>
<dbReference type="EMBL" id="CZKA01000052">
    <property type="protein sequence ID" value="CUR59019.1"/>
    <property type="molecule type" value="Genomic_DNA"/>
</dbReference>
<dbReference type="Gene3D" id="3.90.79.10">
    <property type="entry name" value="Nucleoside Triphosphate Pyrophosphohydrolase"/>
    <property type="match status" value="1"/>
</dbReference>
<evidence type="ECO:0000256" key="1">
    <source>
        <dbReference type="ARBA" id="ARBA00001946"/>
    </source>
</evidence>
<gene>
    <name evidence="4" type="ORF">NOCA2560010</name>
</gene>
<dbReference type="GO" id="GO:0019693">
    <property type="term" value="P:ribose phosphate metabolic process"/>
    <property type="evidence" value="ECO:0007669"/>
    <property type="project" value="TreeGrafter"/>
</dbReference>
<reference evidence="4" key="1">
    <citation type="submission" date="2015-08" db="EMBL/GenBank/DDBJ databases">
        <authorList>
            <person name="Babu N.S."/>
            <person name="Beckwith C.J."/>
            <person name="Beseler K.G."/>
            <person name="Brison A."/>
            <person name="Carone J.V."/>
            <person name="Caskin T.P."/>
            <person name="Diamond M."/>
            <person name="Durham M.E."/>
            <person name="Foxe J.M."/>
            <person name="Go M."/>
            <person name="Henderson B.A."/>
            <person name="Jones I.B."/>
            <person name="McGettigan J.A."/>
            <person name="Micheletti S.J."/>
            <person name="Nasrallah M.E."/>
            <person name="Ortiz D."/>
            <person name="Piller C.R."/>
            <person name="Privatt S.R."/>
            <person name="Schneider S.L."/>
            <person name="Sharp S."/>
            <person name="Smith T.C."/>
            <person name="Stanton J.D."/>
            <person name="Ullery H.E."/>
            <person name="Wilson R.J."/>
            <person name="Serrano M.G."/>
            <person name="Buck G."/>
            <person name="Lee V."/>
            <person name="Wang Y."/>
            <person name="Carvalho R."/>
            <person name="Voegtly L."/>
            <person name="Shi R."/>
            <person name="Duckworth R."/>
            <person name="Johnson A."/>
            <person name="Loviza R."/>
            <person name="Walstead R."/>
            <person name="Shah Z."/>
            <person name="Kiflezghi M."/>
            <person name="Wade K."/>
            <person name="Ball S.L."/>
            <person name="Bradley K.W."/>
            <person name="Asai D.J."/>
            <person name="Bowman C.A."/>
            <person name="Russell D.A."/>
            <person name="Pope W.H."/>
            <person name="Jacobs-Sera D."/>
            <person name="Hendrix R.W."/>
            <person name="Hatfull G.F."/>
        </authorList>
    </citation>
    <scope>NUCLEOTIDE SEQUENCE</scope>
</reference>
<feature type="domain" description="Nudix hydrolase" evidence="3">
    <location>
        <begin position="49"/>
        <end position="183"/>
    </location>
</feature>
<comment type="cofactor">
    <cofactor evidence="1">
        <name>Mg(2+)</name>
        <dbReference type="ChEBI" id="CHEBI:18420"/>
    </cofactor>
</comment>
<evidence type="ECO:0000259" key="3">
    <source>
        <dbReference type="PROSITE" id="PS51462"/>
    </source>
</evidence>